<evidence type="ECO:0000256" key="5">
    <source>
        <dbReference type="ARBA" id="ARBA00023242"/>
    </source>
</evidence>
<keyword evidence="7" id="KW-1185">Reference proteome</keyword>
<dbReference type="InterPro" id="IPR015300">
    <property type="entry name" value="DNA-bd_pseudobarrel_sf"/>
</dbReference>
<comment type="caution">
    <text evidence="6">The sequence shown here is derived from an EMBL/GenBank/DDBJ whole genome shotgun (WGS) entry which is preliminary data.</text>
</comment>
<dbReference type="Proteomes" id="UP000823388">
    <property type="component" value="Chromosome 1K"/>
</dbReference>
<dbReference type="PANTHER" id="PTHR34835:SF69">
    <property type="entry name" value="UBIQUITIN-LIKE PROTEASE FAMILY PROFILE DOMAIN-CONTAINING PROTEIN"/>
    <property type="match status" value="1"/>
</dbReference>
<dbReference type="AlphaFoldDB" id="A0A8T0X5U5"/>
<proteinExistence type="predicted"/>
<evidence type="ECO:0000256" key="2">
    <source>
        <dbReference type="ARBA" id="ARBA00023015"/>
    </source>
</evidence>
<sequence length="803" mass="87857">MRRGKAITTGSTARSSVPDAAREVLELFPSGNCISGSQQVGNNDPRDDYMVSSTRTSIKQIYDVISSLDEFKRELVKSIGFGGMLLFPSLRQINRRFAVWLMSRVDPLTQTLVIDSKKKIKFGKTDVERVFGIPCSGSIISETGMARRDIISKVTTVYLGEDSRQSRSIKTAQEVVERKYNNKMTEAEQAAFKVAFVIYIMSTLLSPGSKYNYVSVDYWSALVEPCSIGKFDWSEYVIRKLFQAVVKLKTELQVSNRVSNITGCSIFLQVLYLDSIDVGVMNMEHSTFPRISSFSAETIKSMVLADSLCRSGGSSDFEFGKSQLRNASGICYSWAYESFSACCGGIGSSLPGLWEISVSFSRALGVHMKAAGALFFAVAEFEMMSSRHEANHAGSIASVLTKIIEPFTNGYCYDAGRDINMAWLGHEAVAPTAASSAAAVMARTNEIPLARDNGPLTVLSAEQTANAAQHVAPVEGAYGLGINNFWTSMLGSSSSTAQPQVPIDLKSNVFGAMNPFEAIGTGRSFLKHFDALFINHLDCPEGFGSDLVMDVLPAVHVRGASPLVFQVGVEIVGNCIRLSTGWSLFVESEKIVSGDYGLFVLSAPHTLEMKLFDSNGNEKPMSARPPAWNLFVAYGEEDGHPNPPPAQDDVNLYAGAFADGYISIVPEHLLGMQYELGPKLMMTGPLMQALSDVWINFETHFPLYACKLNHSHVNGGTFYFTTNFSNTLPTGHKIVTLSHPADDHLFAATLRKRTGNTGLALISGPGWKDFVKHYGFQLGDLVVLSIRLYLGRLLVRVFRLPIV</sequence>
<keyword evidence="4" id="KW-0804">Transcription</keyword>
<evidence type="ECO:0000313" key="7">
    <source>
        <dbReference type="Proteomes" id="UP000823388"/>
    </source>
</evidence>
<dbReference type="SUPFAM" id="SSF101936">
    <property type="entry name" value="DNA-binding pseudobarrel domain"/>
    <property type="match status" value="2"/>
</dbReference>
<evidence type="ECO:0000313" key="6">
    <source>
        <dbReference type="EMBL" id="KAG2656932.1"/>
    </source>
</evidence>
<comment type="subcellular location">
    <subcellularLocation>
        <location evidence="1">Nucleus</location>
    </subcellularLocation>
</comment>
<dbReference type="GO" id="GO:0005634">
    <property type="term" value="C:nucleus"/>
    <property type="evidence" value="ECO:0007669"/>
    <property type="project" value="UniProtKB-SubCell"/>
</dbReference>
<evidence type="ECO:0000256" key="4">
    <source>
        <dbReference type="ARBA" id="ARBA00023163"/>
    </source>
</evidence>
<name>A0A8T0X5U5_PANVG</name>
<reference evidence="6" key="1">
    <citation type="submission" date="2020-05" db="EMBL/GenBank/DDBJ databases">
        <title>WGS assembly of Panicum virgatum.</title>
        <authorList>
            <person name="Lovell J.T."/>
            <person name="Jenkins J."/>
            <person name="Shu S."/>
            <person name="Juenger T.E."/>
            <person name="Schmutz J."/>
        </authorList>
    </citation>
    <scope>NUCLEOTIDE SEQUENCE</scope>
    <source>
        <strain evidence="6">AP13</strain>
    </source>
</reference>
<dbReference type="PANTHER" id="PTHR34835">
    <property type="entry name" value="OS07G0283600 PROTEIN-RELATED"/>
    <property type="match status" value="1"/>
</dbReference>
<dbReference type="GO" id="GO:0003677">
    <property type="term" value="F:DNA binding"/>
    <property type="evidence" value="ECO:0007669"/>
    <property type="project" value="UniProtKB-KW"/>
</dbReference>
<dbReference type="EMBL" id="CM029037">
    <property type="protein sequence ID" value="KAG2656932.1"/>
    <property type="molecule type" value="Genomic_DNA"/>
</dbReference>
<accession>A0A8T0X5U5</accession>
<evidence type="ECO:0000256" key="3">
    <source>
        <dbReference type="ARBA" id="ARBA00023125"/>
    </source>
</evidence>
<protein>
    <submittedName>
        <fullName evidence="6">Uncharacterized protein</fullName>
    </submittedName>
</protein>
<evidence type="ECO:0000256" key="1">
    <source>
        <dbReference type="ARBA" id="ARBA00004123"/>
    </source>
</evidence>
<keyword evidence="3" id="KW-0238">DNA-binding</keyword>
<keyword evidence="2" id="KW-0805">Transcription regulation</keyword>
<organism evidence="6 7">
    <name type="scientific">Panicum virgatum</name>
    <name type="common">Blackwell switchgrass</name>
    <dbReference type="NCBI Taxonomy" id="38727"/>
    <lineage>
        <taxon>Eukaryota</taxon>
        <taxon>Viridiplantae</taxon>
        <taxon>Streptophyta</taxon>
        <taxon>Embryophyta</taxon>
        <taxon>Tracheophyta</taxon>
        <taxon>Spermatophyta</taxon>
        <taxon>Magnoliopsida</taxon>
        <taxon>Liliopsida</taxon>
        <taxon>Poales</taxon>
        <taxon>Poaceae</taxon>
        <taxon>PACMAD clade</taxon>
        <taxon>Panicoideae</taxon>
        <taxon>Panicodae</taxon>
        <taxon>Paniceae</taxon>
        <taxon>Panicinae</taxon>
        <taxon>Panicum</taxon>
        <taxon>Panicum sect. Hiantes</taxon>
    </lineage>
</organism>
<dbReference type="Gene3D" id="2.40.330.10">
    <property type="entry name" value="DNA-binding pseudobarrel domain"/>
    <property type="match status" value="1"/>
</dbReference>
<keyword evidence="5" id="KW-0539">Nucleus</keyword>
<gene>
    <name evidence="6" type="ORF">PVAP13_1KG121977</name>
</gene>